<dbReference type="Gene3D" id="2.60.120.470">
    <property type="entry name" value="PITH domain"/>
    <property type="match status" value="1"/>
</dbReference>
<accession>A0A7R9I2Q6</accession>
<protein>
    <recommendedName>
        <fullName evidence="3">PITH domain-containing protein</fullName>
    </recommendedName>
</protein>
<dbReference type="FunFam" id="2.60.120.470:FF:000002">
    <property type="entry name" value="PITH domain-containing protein 1"/>
    <property type="match status" value="1"/>
</dbReference>
<dbReference type="InterPro" id="IPR037047">
    <property type="entry name" value="PITH_dom_sf"/>
</dbReference>
<dbReference type="Pfam" id="PF06201">
    <property type="entry name" value="PITH"/>
    <property type="match status" value="1"/>
</dbReference>
<dbReference type="GO" id="GO:0005737">
    <property type="term" value="C:cytoplasm"/>
    <property type="evidence" value="ECO:0007669"/>
    <property type="project" value="UniProtKB-ARBA"/>
</dbReference>
<name>A0A7R9I2Q6_9NEOP</name>
<gene>
    <name evidence="4" type="ORF">TBIB3V08_LOCUS7611</name>
</gene>
<dbReference type="GO" id="GO:0045654">
    <property type="term" value="P:positive regulation of megakaryocyte differentiation"/>
    <property type="evidence" value="ECO:0007669"/>
    <property type="project" value="UniProtKB-ARBA"/>
</dbReference>
<reference evidence="4" key="1">
    <citation type="submission" date="2020-11" db="EMBL/GenBank/DDBJ databases">
        <authorList>
            <person name="Tran Van P."/>
        </authorList>
    </citation>
    <scope>NUCLEOTIDE SEQUENCE</scope>
</reference>
<dbReference type="EMBL" id="OD567166">
    <property type="protein sequence ID" value="CAD7445255.1"/>
    <property type="molecule type" value="Genomic_DNA"/>
</dbReference>
<dbReference type="GO" id="GO:0005634">
    <property type="term" value="C:nucleus"/>
    <property type="evidence" value="ECO:0007669"/>
    <property type="project" value="TreeGrafter"/>
</dbReference>
<comment type="similarity">
    <text evidence="1">Belongs to the PITHD1 family.</text>
</comment>
<dbReference type="GO" id="GO:0080090">
    <property type="term" value="P:regulation of primary metabolic process"/>
    <property type="evidence" value="ECO:0007669"/>
    <property type="project" value="UniProtKB-ARBA"/>
</dbReference>
<feature type="domain" description="PITH" evidence="3">
    <location>
        <begin position="17"/>
        <end position="189"/>
    </location>
</feature>
<feature type="compositionally biased region" description="Basic and acidic residues" evidence="2">
    <location>
        <begin position="8"/>
        <end position="19"/>
    </location>
</feature>
<organism evidence="4">
    <name type="scientific">Timema bartmani</name>
    <dbReference type="NCBI Taxonomy" id="61472"/>
    <lineage>
        <taxon>Eukaryota</taxon>
        <taxon>Metazoa</taxon>
        <taxon>Ecdysozoa</taxon>
        <taxon>Arthropoda</taxon>
        <taxon>Hexapoda</taxon>
        <taxon>Insecta</taxon>
        <taxon>Pterygota</taxon>
        <taxon>Neoptera</taxon>
        <taxon>Polyneoptera</taxon>
        <taxon>Phasmatodea</taxon>
        <taxon>Timematodea</taxon>
        <taxon>Timematoidea</taxon>
        <taxon>Timematidae</taxon>
        <taxon>Timema</taxon>
    </lineage>
</organism>
<dbReference type="PROSITE" id="PS51532">
    <property type="entry name" value="PITH"/>
    <property type="match status" value="1"/>
</dbReference>
<proteinExistence type="inferred from homology"/>
<dbReference type="GO" id="GO:0060255">
    <property type="term" value="P:regulation of macromolecule metabolic process"/>
    <property type="evidence" value="ECO:0007669"/>
    <property type="project" value="UniProtKB-ARBA"/>
</dbReference>
<feature type="region of interest" description="Disordered" evidence="2">
    <location>
        <begin position="1"/>
        <end position="22"/>
    </location>
</feature>
<dbReference type="SUPFAM" id="SSF49785">
    <property type="entry name" value="Galactose-binding domain-like"/>
    <property type="match status" value="1"/>
</dbReference>
<evidence type="ECO:0000259" key="3">
    <source>
        <dbReference type="PROSITE" id="PS51532"/>
    </source>
</evidence>
<dbReference type="PANTHER" id="PTHR12175:SF1">
    <property type="entry name" value="PITH DOMAIN-CONTAINING PROTEIN 1"/>
    <property type="match status" value="1"/>
</dbReference>
<evidence type="ECO:0000313" key="4">
    <source>
        <dbReference type="EMBL" id="CAD7445255.1"/>
    </source>
</evidence>
<dbReference type="InterPro" id="IPR010400">
    <property type="entry name" value="PITH_dom"/>
</dbReference>
<dbReference type="InterPro" id="IPR045099">
    <property type="entry name" value="PITH1-like"/>
</dbReference>
<dbReference type="AlphaFoldDB" id="A0A7R9I2Q6"/>
<dbReference type="InterPro" id="IPR008979">
    <property type="entry name" value="Galactose-bd-like_sf"/>
</dbReference>
<dbReference type="PANTHER" id="PTHR12175">
    <property type="entry name" value="AD039 HT014 THIOREDOXIN FAMILY TRP26"/>
    <property type="match status" value="1"/>
</dbReference>
<evidence type="ECO:0000256" key="2">
    <source>
        <dbReference type="SAM" id="MobiDB-lite"/>
    </source>
</evidence>
<sequence length="208" mass="23729">MSGHQHGRGCEGDENHDDSPEMGVEYSLYSKIDLENMECLNEKIENSGKDVFKAWEDRLNFEKLVESDVDEELLFNIPFTGNVKLKGVVVIGGESDTHPSRLRLFKNRPHMTFDDVNATPEQEFELHPDTSGSLEYPVKVVKFSSVHHLTLHFPRNFGNETTKIYYIGLRGEYSKAHRHGVTICSYEAVPNMEDHKTNAFDSVSRPVQ</sequence>
<evidence type="ECO:0000256" key="1">
    <source>
        <dbReference type="ARBA" id="ARBA00025788"/>
    </source>
</evidence>